<reference evidence="8 9" key="1">
    <citation type="submission" date="2016-10" db="EMBL/GenBank/DDBJ databases">
        <authorList>
            <person name="de Groot N.N."/>
        </authorList>
    </citation>
    <scope>NUCLEOTIDE SEQUENCE [LARGE SCALE GENOMIC DNA]</scope>
    <source>
        <strain evidence="8 9">CBS 141442</strain>
    </source>
</reference>
<dbReference type="Proteomes" id="UP000182334">
    <property type="component" value="Chromosome I"/>
</dbReference>
<evidence type="ECO:0000313" key="8">
    <source>
        <dbReference type="EMBL" id="SGZ48044.1"/>
    </source>
</evidence>
<dbReference type="PIRSF" id="PIRSF009375">
    <property type="entry name" value="Retromer_Vps35"/>
    <property type="match status" value="1"/>
</dbReference>
<evidence type="ECO:0000313" key="9">
    <source>
        <dbReference type="Proteomes" id="UP000182334"/>
    </source>
</evidence>
<sequence length="905" mass="105327">MPGNSVLQGCLSNIKHQSHLMKESLAEGHLLQALKHCSNFLNELRTSQLTPKEYYELYIAVYDSLESLSAYLLQSYKLKQLKSKDVPFLTDLYELVQYSGNIVPRLYMMIVIGTTYMSTKNAETKEIMKDMIEMCRGVQHPIRGLFLRNYLSQRSKDYFPLATREDFNETVDFLITNFIEMNKLWVRLQHQGHSSERELRTQERKELKILVGSNLVRLSQVIDDYDGGDEYSSEQFYKENIFPTITEQIIQCRDHLAQSYLIDVLVQIFPDNFHFLTLDSLLNDVFLKLHPMLNKSELVETLVNRFVTYHKFEADMVDIEERTQDVEIEESEEQAKDKLEKSEKSEKAERSPSPVVPIDDIFQSFWNFYLNLQQAQPELPVEEYISILQSLIKLSLTFDPNNYSYLNKIYLFANEKLEEVSKSKSASSDEVVLSLWLDLLITPVRHFSSIKGLLKLPFFYELYSQVGNVAFQKQLSLEIVNKLVESSNAEYDGEKETYETTEDIDVVFKYMLVLINDSDSQLSTSKDLGLTKSIKIENNEKFVTEDFLSVQEKISKVIHLIEHPDLFKNLSNLFYVKKKYLSKCPANTIYTYPTLITKMTAKLRIAGYQVVRKKSRDGDQTDLVITSNFKNISVVIDELYLNHQRFYSEMILRLFLNLATTADQLKQETIAYELFNQCFVVYEENLILNSALNQLVNPHDSMGGAVSYQSIIMISNRLANLRYFNKESYESLITKITLYGSKLLKKQDQCRSVYYCAHLWWWCDLWIGEPSPTVEEESKIESSEGNVEKPVLYRDAKRVLECLQKALRVADSCMDPYLLLKLFVEILNRCLIFSVYGNGLVDLRYINGLIDLIRTNLGNFKDDSTKDEDEQEAKLLGQIEQFFERTLLYVAEQQELEDRFPDIIV</sequence>
<evidence type="ECO:0000256" key="1">
    <source>
        <dbReference type="ARBA" id="ARBA00004170"/>
    </source>
</evidence>
<dbReference type="PANTHER" id="PTHR11099:SF0">
    <property type="entry name" value="VACUOLAR PROTEIN SORTING-ASSOCIATED PROTEIN 35"/>
    <property type="match status" value="1"/>
</dbReference>
<dbReference type="OrthoDB" id="10258141at2759"/>
<dbReference type="Pfam" id="PF03635">
    <property type="entry name" value="Vps35"/>
    <property type="match status" value="1"/>
</dbReference>
<evidence type="ECO:0000256" key="5">
    <source>
        <dbReference type="ARBA" id="ARBA00023136"/>
    </source>
</evidence>
<dbReference type="InterPro" id="IPR042491">
    <property type="entry name" value="Vps35_C"/>
</dbReference>
<keyword evidence="3 6" id="KW-0813">Transport</keyword>
<keyword evidence="9" id="KW-1185">Reference proteome</keyword>
<comment type="subcellular location">
    <subcellularLocation>
        <location evidence="1">Membrane</location>
        <topology evidence="1">Peripheral membrane protein</topology>
    </subcellularLocation>
</comment>
<proteinExistence type="inferred from homology"/>
<evidence type="ECO:0000256" key="3">
    <source>
        <dbReference type="ARBA" id="ARBA00022448"/>
    </source>
</evidence>
<dbReference type="STRING" id="45354.A0A1L0BDD2"/>
<gene>
    <name evidence="8" type="ORF">SAMEA4029010_CIC11G00000002274</name>
</gene>
<comment type="function">
    <text evidence="6">Plays a role in vesicular protein sorting.</text>
</comment>
<protein>
    <recommendedName>
        <fullName evidence="6">Vacuolar protein sorting-associated protein 35</fullName>
    </recommendedName>
</protein>
<evidence type="ECO:0000256" key="4">
    <source>
        <dbReference type="ARBA" id="ARBA00022927"/>
    </source>
</evidence>
<dbReference type="PANTHER" id="PTHR11099">
    <property type="entry name" value="VACUOLAR SORTING PROTEIN 35"/>
    <property type="match status" value="1"/>
</dbReference>
<evidence type="ECO:0000256" key="6">
    <source>
        <dbReference type="PIRNR" id="PIRNR009375"/>
    </source>
</evidence>
<evidence type="ECO:0000256" key="2">
    <source>
        <dbReference type="ARBA" id="ARBA00006536"/>
    </source>
</evidence>
<name>A0A1L0BDD2_9ASCO</name>
<dbReference type="InterPro" id="IPR005378">
    <property type="entry name" value="Vps35"/>
</dbReference>
<dbReference type="GO" id="GO:0005829">
    <property type="term" value="C:cytosol"/>
    <property type="evidence" value="ECO:0007669"/>
    <property type="project" value="GOC"/>
</dbReference>
<feature type="compositionally biased region" description="Basic and acidic residues" evidence="7">
    <location>
        <begin position="333"/>
        <end position="350"/>
    </location>
</feature>
<evidence type="ECO:0000256" key="7">
    <source>
        <dbReference type="SAM" id="MobiDB-lite"/>
    </source>
</evidence>
<keyword evidence="4 6" id="KW-0653">Protein transport</keyword>
<dbReference type="GO" id="GO:0042147">
    <property type="term" value="P:retrograde transport, endosome to Golgi"/>
    <property type="evidence" value="ECO:0007669"/>
    <property type="project" value="InterPro"/>
</dbReference>
<dbReference type="GO" id="GO:0005770">
    <property type="term" value="C:late endosome"/>
    <property type="evidence" value="ECO:0007669"/>
    <property type="project" value="TreeGrafter"/>
</dbReference>
<dbReference type="GO" id="GO:0006886">
    <property type="term" value="P:intracellular protein transport"/>
    <property type="evidence" value="ECO:0007669"/>
    <property type="project" value="TreeGrafter"/>
</dbReference>
<accession>A0A1L0BDD2</accession>
<keyword evidence="5" id="KW-0472">Membrane</keyword>
<dbReference type="GO" id="GO:0030906">
    <property type="term" value="C:retromer, cargo-selective complex"/>
    <property type="evidence" value="ECO:0007669"/>
    <property type="project" value="InterPro"/>
</dbReference>
<dbReference type="AlphaFoldDB" id="A0A1L0BDD2"/>
<comment type="similarity">
    <text evidence="2 6">Belongs to the VPS35 family.</text>
</comment>
<dbReference type="Gene3D" id="1.25.40.660">
    <property type="entry name" value="Vacuolar protein sorting-associated protein 35, helical subcomplex Vps35-C"/>
    <property type="match status" value="1"/>
</dbReference>
<dbReference type="EMBL" id="LT635756">
    <property type="protein sequence ID" value="SGZ48044.1"/>
    <property type="molecule type" value="Genomic_DNA"/>
</dbReference>
<organism evidence="8 9">
    <name type="scientific">Sungouiella intermedia</name>
    <dbReference type="NCBI Taxonomy" id="45354"/>
    <lineage>
        <taxon>Eukaryota</taxon>
        <taxon>Fungi</taxon>
        <taxon>Dikarya</taxon>
        <taxon>Ascomycota</taxon>
        <taxon>Saccharomycotina</taxon>
        <taxon>Pichiomycetes</taxon>
        <taxon>Metschnikowiaceae</taxon>
        <taxon>Sungouiella</taxon>
    </lineage>
</organism>
<feature type="region of interest" description="Disordered" evidence="7">
    <location>
        <begin position="324"/>
        <end position="353"/>
    </location>
</feature>